<keyword evidence="4" id="KW-1185">Reference proteome</keyword>
<protein>
    <submittedName>
        <fullName evidence="3">GMC oxidoreductase</fullName>
    </submittedName>
</protein>
<dbReference type="InterPro" id="IPR036188">
    <property type="entry name" value="FAD/NAD-bd_sf"/>
</dbReference>
<sequence length="428" mass="47421">MAWSTTNNTVIFPAGGVLEGGLSINLMMYTRAQRSDFGAWNVPGWSADDTLSYLKKIFADRAQSWKLIHGVGKNEMHGHDGPIEVSTSSFTSTRLQGQFISAVKKVGWPASDDLQNLDSSNSITQRALRYITPTGTRRDTATCYLHPRLQSGIYPNLHIVYESSVILVLFDDNKRATAPSALPLFSNDPASPNILSCANIKVVVPLLEVNTSYEDNQLCIHRYRFSLLPSETVDSVTLSRVDPVSLIQNSDPMLVVRPPPEGHHFSRPCLSVRWERDFVNIPDITSLLNFKTGFLSDENGVDVKMHVWLYKTSVRLSGGWGSTTVRLRLVTPHSLRTPRPGQWSWRELKGGIEDTVYTEEDDKVIGQWVSENVGTVWHSLGTCKIDGLEIADLSVLLGNVAANTNNMTMAVGEKAAEFLSRDSVLGTE</sequence>
<dbReference type="SUPFAM" id="SSF51905">
    <property type="entry name" value="FAD/NAD(P)-binding domain"/>
    <property type="match status" value="1"/>
</dbReference>
<dbReference type="InterPro" id="IPR012132">
    <property type="entry name" value="GMC_OxRdtase"/>
</dbReference>
<organism evidence="3 4">
    <name type="scientific">Triangularia setosa</name>
    <dbReference type="NCBI Taxonomy" id="2587417"/>
    <lineage>
        <taxon>Eukaryota</taxon>
        <taxon>Fungi</taxon>
        <taxon>Dikarya</taxon>
        <taxon>Ascomycota</taxon>
        <taxon>Pezizomycotina</taxon>
        <taxon>Sordariomycetes</taxon>
        <taxon>Sordariomycetidae</taxon>
        <taxon>Sordariales</taxon>
        <taxon>Podosporaceae</taxon>
        <taxon>Triangularia</taxon>
    </lineage>
</organism>
<dbReference type="GO" id="GO:0050660">
    <property type="term" value="F:flavin adenine dinucleotide binding"/>
    <property type="evidence" value="ECO:0007669"/>
    <property type="project" value="InterPro"/>
</dbReference>
<gene>
    <name evidence="3" type="ORF">QBC36DRAFT_389508</name>
</gene>
<comment type="caution">
    <text evidence="3">The sequence shown here is derived from an EMBL/GenBank/DDBJ whole genome shotgun (WGS) entry which is preliminary data.</text>
</comment>
<dbReference type="InterPro" id="IPR000172">
    <property type="entry name" value="GMC_OxRdtase_N"/>
</dbReference>
<dbReference type="GO" id="GO:0016614">
    <property type="term" value="F:oxidoreductase activity, acting on CH-OH group of donors"/>
    <property type="evidence" value="ECO:0007669"/>
    <property type="project" value="InterPro"/>
</dbReference>
<accession>A0AAN6W1V4</accession>
<reference evidence="3" key="2">
    <citation type="submission" date="2023-05" db="EMBL/GenBank/DDBJ databases">
        <authorList>
            <consortium name="Lawrence Berkeley National Laboratory"/>
            <person name="Steindorff A."/>
            <person name="Hensen N."/>
            <person name="Bonometti L."/>
            <person name="Westerberg I."/>
            <person name="Brannstrom I.O."/>
            <person name="Guillou S."/>
            <person name="Cros-Aarteil S."/>
            <person name="Calhoun S."/>
            <person name="Haridas S."/>
            <person name="Kuo A."/>
            <person name="Mondo S."/>
            <person name="Pangilinan J."/>
            <person name="Riley R."/>
            <person name="Labutti K."/>
            <person name="Andreopoulos B."/>
            <person name="Lipzen A."/>
            <person name="Chen C."/>
            <person name="Yanf M."/>
            <person name="Daum C."/>
            <person name="Ng V."/>
            <person name="Clum A."/>
            <person name="Ohm R."/>
            <person name="Martin F."/>
            <person name="Silar P."/>
            <person name="Natvig D."/>
            <person name="Lalanne C."/>
            <person name="Gautier V."/>
            <person name="Ament-Velasquez S.L."/>
            <person name="Kruys A."/>
            <person name="Hutchinson M.I."/>
            <person name="Powell A.J."/>
            <person name="Barry K."/>
            <person name="Miller A.N."/>
            <person name="Grigoriev I.V."/>
            <person name="Debuchy R."/>
            <person name="Gladieux P."/>
            <person name="Thoren M.H."/>
            <person name="Johannesson H."/>
        </authorList>
    </citation>
    <scope>NUCLEOTIDE SEQUENCE</scope>
    <source>
        <strain evidence="3">CBS 892.96</strain>
    </source>
</reference>
<feature type="domain" description="Glucose-methanol-choline oxidoreductase N-terminal" evidence="2">
    <location>
        <begin position="4"/>
        <end position="178"/>
    </location>
</feature>
<dbReference type="Gene3D" id="3.30.560.10">
    <property type="entry name" value="Glucose Oxidase, domain 3"/>
    <property type="match status" value="1"/>
</dbReference>
<evidence type="ECO:0000256" key="1">
    <source>
        <dbReference type="ARBA" id="ARBA00010790"/>
    </source>
</evidence>
<dbReference type="PANTHER" id="PTHR11552:SF78">
    <property type="entry name" value="GLUCOSE-METHANOL-CHOLINE OXIDOREDUCTASE N-TERMINAL DOMAIN-CONTAINING PROTEIN"/>
    <property type="match status" value="1"/>
</dbReference>
<dbReference type="EMBL" id="MU866323">
    <property type="protein sequence ID" value="KAK4173730.1"/>
    <property type="molecule type" value="Genomic_DNA"/>
</dbReference>
<evidence type="ECO:0000259" key="2">
    <source>
        <dbReference type="Pfam" id="PF00732"/>
    </source>
</evidence>
<reference evidence="3" key="1">
    <citation type="journal article" date="2023" name="Mol. Phylogenet. Evol.">
        <title>Genome-scale phylogeny and comparative genomics of the fungal order Sordariales.</title>
        <authorList>
            <person name="Hensen N."/>
            <person name="Bonometti L."/>
            <person name="Westerberg I."/>
            <person name="Brannstrom I.O."/>
            <person name="Guillou S."/>
            <person name="Cros-Aarteil S."/>
            <person name="Calhoun S."/>
            <person name="Haridas S."/>
            <person name="Kuo A."/>
            <person name="Mondo S."/>
            <person name="Pangilinan J."/>
            <person name="Riley R."/>
            <person name="LaButti K."/>
            <person name="Andreopoulos B."/>
            <person name="Lipzen A."/>
            <person name="Chen C."/>
            <person name="Yan M."/>
            <person name="Daum C."/>
            <person name="Ng V."/>
            <person name="Clum A."/>
            <person name="Steindorff A."/>
            <person name="Ohm R.A."/>
            <person name="Martin F."/>
            <person name="Silar P."/>
            <person name="Natvig D.O."/>
            <person name="Lalanne C."/>
            <person name="Gautier V."/>
            <person name="Ament-Velasquez S.L."/>
            <person name="Kruys A."/>
            <person name="Hutchinson M.I."/>
            <person name="Powell A.J."/>
            <person name="Barry K."/>
            <person name="Miller A.N."/>
            <person name="Grigoriev I.V."/>
            <person name="Debuchy R."/>
            <person name="Gladieux P."/>
            <person name="Hiltunen Thoren M."/>
            <person name="Johannesson H."/>
        </authorList>
    </citation>
    <scope>NUCLEOTIDE SEQUENCE</scope>
    <source>
        <strain evidence="3">CBS 892.96</strain>
    </source>
</reference>
<name>A0AAN6W1V4_9PEZI</name>
<evidence type="ECO:0000313" key="3">
    <source>
        <dbReference type="EMBL" id="KAK4173730.1"/>
    </source>
</evidence>
<dbReference type="Gene3D" id="3.50.50.60">
    <property type="entry name" value="FAD/NAD(P)-binding domain"/>
    <property type="match status" value="2"/>
</dbReference>
<dbReference type="Pfam" id="PF00732">
    <property type="entry name" value="GMC_oxred_N"/>
    <property type="match status" value="1"/>
</dbReference>
<evidence type="ECO:0000313" key="4">
    <source>
        <dbReference type="Proteomes" id="UP001302321"/>
    </source>
</evidence>
<dbReference type="AlphaFoldDB" id="A0AAN6W1V4"/>
<dbReference type="Gene3D" id="3.30.410.40">
    <property type="match status" value="1"/>
</dbReference>
<dbReference type="Proteomes" id="UP001302321">
    <property type="component" value="Unassembled WGS sequence"/>
</dbReference>
<dbReference type="PANTHER" id="PTHR11552">
    <property type="entry name" value="GLUCOSE-METHANOL-CHOLINE GMC OXIDOREDUCTASE"/>
    <property type="match status" value="1"/>
</dbReference>
<proteinExistence type="inferred from homology"/>
<comment type="similarity">
    <text evidence="1">Belongs to the GMC oxidoreductase family.</text>
</comment>